<evidence type="ECO:0000313" key="10">
    <source>
        <dbReference type="Proteomes" id="UP000199328"/>
    </source>
</evidence>
<keyword evidence="5" id="KW-0190">Covalent protein-DNA linkage</keyword>
<dbReference type="EC" id="3.4.-.-" evidence="8"/>
<protein>
    <recommendedName>
        <fullName evidence="8">Abasic site processing protein</fullName>
        <ecNumber evidence="8">3.4.-.-</ecNumber>
    </recommendedName>
</protein>
<dbReference type="PANTHER" id="PTHR13604">
    <property type="entry name" value="DC12-RELATED"/>
    <property type="match status" value="1"/>
</dbReference>
<dbReference type="Proteomes" id="UP000199328">
    <property type="component" value="Unassembled WGS sequence"/>
</dbReference>
<name>A0A1G9AXH1_9RHOB</name>
<comment type="similarity">
    <text evidence="1 8">Belongs to the SOS response-associated peptidase family.</text>
</comment>
<reference evidence="10" key="1">
    <citation type="submission" date="2016-10" db="EMBL/GenBank/DDBJ databases">
        <authorList>
            <person name="Varghese N."/>
            <person name="Submissions S."/>
        </authorList>
    </citation>
    <scope>NUCLEOTIDE SEQUENCE [LARGE SCALE GENOMIC DNA]</scope>
    <source>
        <strain evidence="10">CGMCC 1.10789</strain>
    </source>
</reference>
<evidence type="ECO:0000256" key="7">
    <source>
        <dbReference type="ARBA" id="ARBA00023239"/>
    </source>
</evidence>
<accession>A0A1G9AXH1</accession>
<keyword evidence="10" id="KW-1185">Reference proteome</keyword>
<evidence type="ECO:0000256" key="1">
    <source>
        <dbReference type="ARBA" id="ARBA00008136"/>
    </source>
</evidence>
<dbReference type="GO" id="GO:0006508">
    <property type="term" value="P:proteolysis"/>
    <property type="evidence" value="ECO:0007669"/>
    <property type="project" value="UniProtKB-KW"/>
</dbReference>
<dbReference type="OrthoDB" id="9782620at2"/>
<keyword evidence="6" id="KW-0238">DNA-binding</keyword>
<evidence type="ECO:0000256" key="4">
    <source>
        <dbReference type="ARBA" id="ARBA00022801"/>
    </source>
</evidence>
<dbReference type="STRING" id="990712.SAMN05216257_102297"/>
<keyword evidence="3" id="KW-0227">DNA damage</keyword>
<dbReference type="GO" id="GO:0003697">
    <property type="term" value="F:single-stranded DNA binding"/>
    <property type="evidence" value="ECO:0007669"/>
    <property type="project" value="InterPro"/>
</dbReference>
<keyword evidence="4 8" id="KW-0378">Hydrolase</keyword>
<dbReference type="Pfam" id="PF02586">
    <property type="entry name" value="SRAP"/>
    <property type="match status" value="1"/>
</dbReference>
<keyword evidence="2 8" id="KW-0645">Protease</keyword>
<dbReference type="RefSeq" id="WP_092498964.1">
    <property type="nucleotide sequence ID" value="NZ_FNFV01000002.1"/>
</dbReference>
<dbReference type="GO" id="GO:0106300">
    <property type="term" value="P:protein-DNA covalent cross-linking repair"/>
    <property type="evidence" value="ECO:0007669"/>
    <property type="project" value="InterPro"/>
</dbReference>
<dbReference type="GO" id="GO:0008233">
    <property type="term" value="F:peptidase activity"/>
    <property type="evidence" value="ECO:0007669"/>
    <property type="project" value="UniProtKB-KW"/>
</dbReference>
<evidence type="ECO:0000256" key="2">
    <source>
        <dbReference type="ARBA" id="ARBA00022670"/>
    </source>
</evidence>
<evidence type="ECO:0000256" key="3">
    <source>
        <dbReference type="ARBA" id="ARBA00022763"/>
    </source>
</evidence>
<dbReference type="PANTHER" id="PTHR13604:SF0">
    <property type="entry name" value="ABASIC SITE PROCESSING PROTEIN HMCES"/>
    <property type="match status" value="1"/>
</dbReference>
<gene>
    <name evidence="9" type="ORF">SAMN05216257_102297</name>
</gene>
<proteinExistence type="inferred from homology"/>
<dbReference type="SUPFAM" id="SSF143081">
    <property type="entry name" value="BB1717-like"/>
    <property type="match status" value="1"/>
</dbReference>
<dbReference type="AlphaFoldDB" id="A0A1G9AXH1"/>
<dbReference type="Gene3D" id="3.90.1680.10">
    <property type="entry name" value="SOS response associated peptidase-like"/>
    <property type="match status" value="1"/>
</dbReference>
<keyword evidence="7" id="KW-0456">Lyase</keyword>
<dbReference type="GO" id="GO:0016829">
    <property type="term" value="F:lyase activity"/>
    <property type="evidence" value="ECO:0007669"/>
    <property type="project" value="UniProtKB-KW"/>
</dbReference>
<evidence type="ECO:0000313" key="9">
    <source>
        <dbReference type="EMBL" id="SDK31410.1"/>
    </source>
</evidence>
<dbReference type="EMBL" id="FNFV01000002">
    <property type="protein sequence ID" value="SDK31410.1"/>
    <property type="molecule type" value="Genomic_DNA"/>
</dbReference>
<dbReference type="InterPro" id="IPR036590">
    <property type="entry name" value="SRAP-like"/>
</dbReference>
<evidence type="ECO:0000256" key="6">
    <source>
        <dbReference type="ARBA" id="ARBA00023125"/>
    </source>
</evidence>
<organism evidence="9 10">
    <name type="scientific">Meinhardsimonia xiamenensis</name>
    <dbReference type="NCBI Taxonomy" id="990712"/>
    <lineage>
        <taxon>Bacteria</taxon>
        <taxon>Pseudomonadati</taxon>
        <taxon>Pseudomonadota</taxon>
        <taxon>Alphaproteobacteria</taxon>
        <taxon>Rhodobacterales</taxon>
        <taxon>Paracoccaceae</taxon>
        <taxon>Meinhardsimonia</taxon>
    </lineage>
</organism>
<evidence type="ECO:0000256" key="8">
    <source>
        <dbReference type="RuleBase" id="RU364100"/>
    </source>
</evidence>
<dbReference type="InterPro" id="IPR003738">
    <property type="entry name" value="SRAP"/>
</dbReference>
<evidence type="ECO:0000256" key="5">
    <source>
        <dbReference type="ARBA" id="ARBA00023124"/>
    </source>
</evidence>
<sequence length="224" mass="24876">MCGRFAITLPPEAMVELFGAVPDNDLPPTPNYNVCPTMRIHAVTHEDGIRRLRGLRWGFIPHWYKTPDDGPLLINARAESVAKKPAFARAARERRCLIPASGFYEWQKAPDGRRLPWYITARDGSPLAFAGIWQRWEAEGQEPMTTTAIVTTSANPDIAHIHSRAPVIIAREDWPLWLGEAGKGAALLMRPAPAGSLRAWRVSTRVNSSRAQGPELIEPVSEEA</sequence>